<comment type="caution">
    <text evidence="1">The sequence shown here is derived from an EMBL/GenBank/DDBJ whole genome shotgun (WGS) entry which is preliminary data.</text>
</comment>
<protein>
    <submittedName>
        <fullName evidence="1">Uncharacterized protein</fullName>
    </submittedName>
</protein>
<proteinExistence type="predicted"/>
<keyword evidence="2" id="KW-1185">Reference proteome</keyword>
<dbReference type="AlphaFoldDB" id="A0A550CSB5"/>
<dbReference type="Proteomes" id="UP000320762">
    <property type="component" value="Unassembled WGS sequence"/>
</dbReference>
<reference evidence="1 2" key="1">
    <citation type="journal article" date="2019" name="New Phytol.">
        <title>Comparative genomics reveals unique wood-decay strategies and fruiting body development in the Schizophyllaceae.</title>
        <authorList>
            <person name="Almasi E."/>
            <person name="Sahu N."/>
            <person name="Krizsan K."/>
            <person name="Balint B."/>
            <person name="Kovacs G.M."/>
            <person name="Kiss B."/>
            <person name="Cseklye J."/>
            <person name="Drula E."/>
            <person name="Henrissat B."/>
            <person name="Nagy I."/>
            <person name="Chovatia M."/>
            <person name="Adam C."/>
            <person name="LaButti K."/>
            <person name="Lipzen A."/>
            <person name="Riley R."/>
            <person name="Grigoriev I.V."/>
            <person name="Nagy L.G."/>
        </authorList>
    </citation>
    <scope>NUCLEOTIDE SEQUENCE [LARGE SCALE GENOMIC DNA]</scope>
    <source>
        <strain evidence="1 2">NL-1724</strain>
    </source>
</reference>
<evidence type="ECO:0000313" key="2">
    <source>
        <dbReference type="Proteomes" id="UP000320762"/>
    </source>
</evidence>
<dbReference type="EMBL" id="VDMD01000002">
    <property type="protein sequence ID" value="TRM67674.1"/>
    <property type="molecule type" value="Genomic_DNA"/>
</dbReference>
<name>A0A550CSB5_9AGAR</name>
<accession>A0A550CSB5</accession>
<organism evidence="1 2">
    <name type="scientific">Schizophyllum amplum</name>
    <dbReference type="NCBI Taxonomy" id="97359"/>
    <lineage>
        <taxon>Eukaryota</taxon>
        <taxon>Fungi</taxon>
        <taxon>Dikarya</taxon>
        <taxon>Basidiomycota</taxon>
        <taxon>Agaricomycotina</taxon>
        <taxon>Agaricomycetes</taxon>
        <taxon>Agaricomycetidae</taxon>
        <taxon>Agaricales</taxon>
        <taxon>Schizophyllaceae</taxon>
        <taxon>Schizophyllum</taxon>
    </lineage>
</organism>
<evidence type="ECO:0000313" key="1">
    <source>
        <dbReference type="EMBL" id="TRM67674.1"/>
    </source>
</evidence>
<sequence length="100" mass="11040">MFLKPPTRGRLHIFLAMPVRLLSLLLSQLATSGVFALWQIGLLCLITPKICRPDLPGRQGSLHSSRTNISRAGSLSGYCAECTRPRNKEVENLLASPRRA</sequence>
<gene>
    <name evidence="1" type="ORF">BD626DRAFT_104481</name>
</gene>